<dbReference type="SUPFAM" id="SSF52402">
    <property type="entry name" value="Adenine nucleotide alpha hydrolases-like"/>
    <property type="match status" value="1"/>
</dbReference>
<proteinExistence type="predicted"/>
<dbReference type="CDD" id="cd01994">
    <property type="entry name" value="AANH_PF0828-like"/>
    <property type="match status" value="1"/>
</dbReference>
<dbReference type="Proteomes" id="UP000597617">
    <property type="component" value="Unassembled WGS sequence"/>
</dbReference>
<sequence length="244" mass="27604">MKQQALFNWSGGKDSALALHKVLQGGQYDILELLTTVSEPYQRISMHGVRVGLLDQQAASIGLPCRKLFLPEMPTMEAYEQQMTSTLQDAQRRGATVSIFGDIFLKDLRRYREEQLAKLHLQAVFPLWGVPTAVLIRQFLDLGFKTITTCVNEKFLDQSFVGRVIDEGFLRDLPATVDPCGENGEFHTFVFDGPIFKQPVAFEKGEIVYRKYTPAPKTDDAGYDCAEPDEPSPFDTGFWYCDLF</sequence>
<dbReference type="Pfam" id="PF01902">
    <property type="entry name" value="Diphthami_syn_2"/>
    <property type="match status" value="1"/>
</dbReference>
<evidence type="ECO:0000313" key="2">
    <source>
        <dbReference type="EMBL" id="MBF9239930.1"/>
    </source>
</evidence>
<feature type="domain" description="Diphthamide synthase" evidence="1">
    <location>
        <begin position="5"/>
        <end position="204"/>
    </location>
</feature>
<gene>
    <name evidence="2" type="ORF">I2I05_21235</name>
</gene>
<protein>
    <submittedName>
        <fullName evidence="2">Adenine nucleotide alpha hydrolase</fullName>
    </submittedName>
</protein>
<dbReference type="InterPro" id="IPR030662">
    <property type="entry name" value="DPH6/MJ0570"/>
</dbReference>
<dbReference type="EMBL" id="JADQDQ010000022">
    <property type="protein sequence ID" value="MBF9239930.1"/>
    <property type="molecule type" value="Genomic_DNA"/>
</dbReference>
<comment type="caution">
    <text evidence="2">The sequence shown here is derived from an EMBL/GenBank/DDBJ whole genome shotgun (WGS) entry which is preliminary data.</text>
</comment>
<accession>A0ABS0IQ96</accession>
<dbReference type="RefSeq" id="WP_196284280.1">
    <property type="nucleotide sequence ID" value="NZ_JADQDQ010000022.1"/>
</dbReference>
<dbReference type="PIRSF" id="PIRSF039123">
    <property type="entry name" value="Diphthamide_synthase"/>
    <property type="match status" value="1"/>
</dbReference>
<reference evidence="2 3" key="1">
    <citation type="submission" date="2020-11" db="EMBL/GenBank/DDBJ databases">
        <authorList>
            <person name="Kim M.K."/>
        </authorList>
    </citation>
    <scope>NUCLEOTIDE SEQUENCE [LARGE SCALE GENOMIC DNA]</scope>
    <source>
        <strain evidence="2 3">BT683</strain>
    </source>
</reference>
<organism evidence="2 3">
    <name type="scientific">Hymenobacter jeongseonensis</name>
    <dbReference type="NCBI Taxonomy" id="2791027"/>
    <lineage>
        <taxon>Bacteria</taxon>
        <taxon>Pseudomonadati</taxon>
        <taxon>Bacteroidota</taxon>
        <taxon>Cytophagia</taxon>
        <taxon>Cytophagales</taxon>
        <taxon>Hymenobacteraceae</taxon>
        <taxon>Hymenobacter</taxon>
    </lineage>
</organism>
<dbReference type="InterPro" id="IPR002761">
    <property type="entry name" value="Diphthami_syn_dom"/>
</dbReference>
<dbReference type="Gene3D" id="3.40.50.620">
    <property type="entry name" value="HUPs"/>
    <property type="match status" value="1"/>
</dbReference>
<keyword evidence="2" id="KW-0378">Hydrolase</keyword>
<dbReference type="Gene3D" id="3.90.1490.10">
    <property type="entry name" value="putative n-type atp pyrophosphatase, domain 2"/>
    <property type="match status" value="1"/>
</dbReference>
<evidence type="ECO:0000313" key="3">
    <source>
        <dbReference type="Proteomes" id="UP000597617"/>
    </source>
</evidence>
<keyword evidence="3" id="KW-1185">Reference proteome</keyword>
<dbReference type="GO" id="GO:0016787">
    <property type="term" value="F:hydrolase activity"/>
    <property type="evidence" value="ECO:0007669"/>
    <property type="project" value="UniProtKB-KW"/>
</dbReference>
<name>A0ABS0IQ96_9BACT</name>
<dbReference type="InterPro" id="IPR014729">
    <property type="entry name" value="Rossmann-like_a/b/a_fold"/>
</dbReference>
<evidence type="ECO:0000259" key="1">
    <source>
        <dbReference type="Pfam" id="PF01902"/>
    </source>
</evidence>